<dbReference type="EMBL" id="CP074694">
    <property type="protein sequence ID" value="QVL34867.1"/>
    <property type="molecule type" value="Genomic_DNA"/>
</dbReference>
<dbReference type="Gene3D" id="1.10.287.1080">
    <property type="entry name" value="MazG-like"/>
    <property type="match status" value="1"/>
</dbReference>
<evidence type="ECO:0000313" key="2">
    <source>
        <dbReference type="EMBL" id="QVL34867.1"/>
    </source>
</evidence>
<sequence>MWFMSEVGELAEALRGQHKSEEVAKEFADVLAWLATLANIAGIDLNAAIEMKYGRGCPYCEKIPCLCSPTEKP</sequence>
<feature type="domain" description="NTP pyrophosphohydrolase MazG-like" evidence="1">
    <location>
        <begin position="2"/>
        <end position="50"/>
    </location>
</feature>
<dbReference type="PANTHER" id="PTHR42702:SF1">
    <property type="entry name" value="REGULATORY PROTEIN FOR BETA-LACTAMASE"/>
    <property type="match status" value="1"/>
</dbReference>
<evidence type="ECO:0000259" key="1">
    <source>
        <dbReference type="Pfam" id="PF03819"/>
    </source>
</evidence>
<protein>
    <submittedName>
        <fullName evidence="2">Nucleotide pyrophosphohydrolase</fullName>
    </submittedName>
</protein>
<keyword evidence="3" id="KW-1185">Reference proteome</keyword>
<dbReference type="SUPFAM" id="SSF101386">
    <property type="entry name" value="all-alpha NTP pyrophosphatases"/>
    <property type="match status" value="1"/>
</dbReference>
<dbReference type="Proteomes" id="UP000676194">
    <property type="component" value="Chromosome"/>
</dbReference>
<evidence type="ECO:0000313" key="3">
    <source>
        <dbReference type="Proteomes" id="UP000676194"/>
    </source>
</evidence>
<name>A0A8E6EXG1_9BACT</name>
<reference evidence="2" key="1">
    <citation type="submission" date="2021-05" db="EMBL/GenBank/DDBJ databases">
        <title>Complete genome sequence of the cellulolytic planctomycete Telmatocola sphagniphila SP2T and characterization of the first cellulase from planctomycetes.</title>
        <authorList>
            <person name="Rakitin A.L."/>
            <person name="Beletsky A.V."/>
            <person name="Naumoff D.G."/>
            <person name="Kulichevskaya I.S."/>
            <person name="Mardanov A.V."/>
            <person name="Ravin N.V."/>
            <person name="Dedysh S.N."/>
        </authorList>
    </citation>
    <scope>NUCLEOTIDE SEQUENCE</scope>
    <source>
        <strain evidence="2">SP2T</strain>
    </source>
</reference>
<dbReference type="Pfam" id="PF03819">
    <property type="entry name" value="MazG"/>
    <property type="match status" value="1"/>
</dbReference>
<proteinExistence type="predicted"/>
<dbReference type="AlphaFoldDB" id="A0A8E6EXG1"/>
<organism evidence="2 3">
    <name type="scientific">Telmatocola sphagniphila</name>
    <dbReference type="NCBI Taxonomy" id="1123043"/>
    <lineage>
        <taxon>Bacteria</taxon>
        <taxon>Pseudomonadati</taxon>
        <taxon>Planctomycetota</taxon>
        <taxon>Planctomycetia</taxon>
        <taxon>Gemmatales</taxon>
        <taxon>Gemmataceae</taxon>
    </lineage>
</organism>
<dbReference type="InterPro" id="IPR004518">
    <property type="entry name" value="MazG-like_dom"/>
</dbReference>
<gene>
    <name evidence="2" type="ORF">KIH39_06835</name>
</gene>
<dbReference type="PANTHER" id="PTHR42702">
    <property type="entry name" value="NUCLEOTIDE PYROPHOSPHOHYDROLASE"/>
    <property type="match status" value="1"/>
</dbReference>
<accession>A0A8E6EXG1</accession>
<dbReference type="KEGG" id="tsph:KIH39_06835"/>